<sequence>MGEMGADLPVVNRGHTATTHSSTSSTTLAFFDDLRLEC</sequence>
<accession>A0ABN0R0G9</accession>
<feature type="compositionally biased region" description="Low complexity" evidence="1">
    <location>
        <begin position="15"/>
        <end position="24"/>
    </location>
</feature>
<dbReference type="Proteomes" id="UP000020681">
    <property type="component" value="Unassembled WGS sequence"/>
</dbReference>
<organism evidence="2 3">
    <name type="scientific">Mycobacterium ulcerans str. Harvey</name>
    <dbReference type="NCBI Taxonomy" id="1299332"/>
    <lineage>
        <taxon>Bacteria</taxon>
        <taxon>Bacillati</taxon>
        <taxon>Actinomycetota</taxon>
        <taxon>Actinomycetes</taxon>
        <taxon>Mycobacteriales</taxon>
        <taxon>Mycobacteriaceae</taxon>
        <taxon>Mycobacterium</taxon>
        <taxon>Mycobacterium ulcerans group</taxon>
    </lineage>
</organism>
<feature type="non-terminal residue" evidence="2">
    <location>
        <position position="38"/>
    </location>
</feature>
<protein>
    <submittedName>
        <fullName evidence="2">Uncharacterized protein</fullName>
    </submittedName>
</protein>
<comment type="caution">
    <text evidence="2">The sequence shown here is derived from an EMBL/GenBank/DDBJ whole genome shotgun (WGS) entry which is preliminary data.</text>
</comment>
<evidence type="ECO:0000256" key="1">
    <source>
        <dbReference type="SAM" id="MobiDB-lite"/>
    </source>
</evidence>
<name>A0ABN0R0G9_MYCUL</name>
<evidence type="ECO:0000313" key="2">
    <source>
        <dbReference type="EMBL" id="EUA90307.1"/>
    </source>
</evidence>
<reference evidence="2 3" key="1">
    <citation type="submission" date="2014-01" db="EMBL/GenBank/DDBJ databases">
        <authorList>
            <person name="Dobos K."/>
            <person name="Lenaerts A."/>
            <person name="Ordway D."/>
            <person name="DeGroote M.A."/>
            <person name="Parker T."/>
            <person name="Sizemore C."/>
            <person name="Tallon L.J."/>
            <person name="Sadzewicz L.K."/>
            <person name="Sengamalay N."/>
            <person name="Fraser C.M."/>
            <person name="Hine E."/>
            <person name="Shefchek K.A."/>
            <person name="Das S.P."/>
            <person name="Tettelin H."/>
        </authorList>
    </citation>
    <scope>NUCLEOTIDE SEQUENCE [LARGE SCALE GENOMIC DNA]</scope>
    <source>
        <strain evidence="2 3">Harvey</strain>
    </source>
</reference>
<evidence type="ECO:0000313" key="3">
    <source>
        <dbReference type="Proteomes" id="UP000020681"/>
    </source>
</evidence>
<dbReference type="EMBL" id="JAOL01000106">
    <property type="protein sequence ID" value="EUA90307.1"/>
    <property type="molecule type" value="Genomic_DNA"/>
</dbReference>
<keyword evidence="3" id="KW-1185">Reference proteome</keyword>
<gene>
    <name evidence="2" type="ORF">I551_3320</name>
</gene>
<proteinExistence type="predicted"/>
<feature type="region of interest" description="Disordered" evidence="1">
    <location>
        <begin position="1"/>
        <end position="24"/>
    </location>
</feature>